<dbReference type="GO" id="GO:0046872">
    <property type="term" value="F:metal ion binding"/>
    <property type="evidence" value="ECO:0007669"/>
    <property type="project" value="UniProtKB-KW"/>
</dbReference>
<evidence type="ECO:0000313" key="9">
    <source>
        <dbReference type="EMBL" id="KAF1085588.1"/>
    </source>
</evidence>
<gene>
    <name evidence="9" type="ORF">SPSYN_01731</name>
</gene>
<keyword evidence="10" id="KW-1185">Reference proteome</keyword>
<dbReference type="InterPro" id="IPR050572">
    <property type="entry name" value="Fe-S_Ferredoxin"/>
</dbReference>
<dbReference type="PROSITE" id="PS51379">
    <property type="entry name" value="4FE4S_FER_2"/>
    <property type="match status" value="2"/>
</dbReference>
<feature type="domain" description="4Fe-4S ferredoxin-type" evidence="8">
    <location>
        <begin position="5"/>
        <end position="34"/>
    </location>
</feature>
<evidence type="ECO:0000313" key="10">
    <source>
        <dbReference type="Proteomes" id="UP000798488"/>
    </source>
</evidence>
<dbReference type="Proteomes" id="UP000798488">
    <property type="component" value="Unassembled WGS sequence"/>
</dbReference>
<dbReference type="PANTHER" id="PTHR43687:SF6">
    <property type="entry name" value="L-ASPARTATE SEMIALDEHYDE SULFURTRANSFERASE IRON-SULFUR SUBUNIT"/>
    <property type="match status" value="1"/>
</dbReference>
<protein>
    <submittedName>
        <fullName evidence="9">Ferredoxin-3</fullName>
    </submittedName>
</protein>
<dbReference type="InterPro" id="IPR017896">
    <property type="entry name" value="4Fe4S_Fe-S-bd"/>
</dbReference>
<keyword evidence="1" id="KW-0813">Transport</keyword>
<accession>A0A9D3AZ92</accession>
<evidence type="ECO:0000259" key="8">
    <source>
        <dbReference type="PROSITE" id="PS51379"/>
    </source>
</evidence>
<dbReference type="AlphaFoldDB" id="A0A9D3AZ92"/>
<evidence type="ECO:0000256" key="6">
    <source>
        <dbReference type="ARBA" id="ARBA00023004"/>
    </source>
</evidence>
<evidence type="ECO:0000256" key="3">
    <source>
        <dbReference type="ARBA" id="ARBA00022723"/>
    </source>
</evidence>
<dbReference type="Pfam" id="PF13237">
    <property type="entry name" value="Fer4_10"/>
    <property type="match status" value="1"/>
</dbReference>
<dbReference type="RefSeq" id="WP_161822034.1">
    <property type="nucleotide sequence ID" value="NZ_LSRS01000003.1"/>
</dbReference>
<sequence length="125" mass="13534">MAKRQIVKIDEEKCNGCGQCVSPCVEGAITIEDGKARVKREELCDGAGFCIGVCPQGALTVETREAAAFNEQAVEEQVKQNPGSYIPQVCFNCGNTEEEVFLLPGRNKGQSLWVCTKCLPTLIHG</sequence>
<dbReference type="EMBL" id="LSRS01000003">
    <property type="protein sequence ID" value="KAF1085588.1"/>
    <property type="molecule type" value="Genomic_DNA"/>
</dbReference>
<keyword evidence="3" id="KW-0479">Metal-binding</keyword>
<dbReference type="OrthoDB" id="9795268at2"/>
<evidence type="ECO:0000256" key="4">
    <source>
        <dbReference type="ARBA" id="ARBA00022737"/>
    </source>
</evidence>
<keyword evidence="5" id="KW-0249">Electron transport</keyword>
<keyword evidence="7" id="KW-0411">Iron-sulfur</keyword>
<dbReference type="GO" id="GO:0051539">
    <property type="term" value="F:4 iron, 4 sulfur cluster binding"/>
    <property type="evidence" value="ECO:0007669"/>
    <property type="project" value="UniProtKB-KW"/>
</dbReference>
<dbReference type="Gene3D" id="3.30.70.20">
    <property type="match status" value="2"/>
</dbReference>
<keyword evidence="2" id="KW-0004">4Fe-4S</keyword>
<comment type="caution">
    <text evidence="9">The sequence shown here is derived from an EMBL/GenBank/DDBJ whole genome shotgun (WGS) entry which is preliminary data.</text>
</comment>
<evidence type="ECO:0000256" key="5">
    <source>
        <dbReference type="ARBA" id="ARBA00022982"/>
    </source>
</evidence>
<evidence type="ECO:0000256" key="7">
    <source>
        <dbReference type="ARBA" id="ARBA00023014"/>
    </source>
</evidence>
<evidence type="ECO:0000256" key="1">
    <source>
        <dbReference type="ARBA" id="ARBA00022448"/>
    </source>
</evidence>
<evidence type="ECO:0000256" key="2">
    <source>
        <dbReference type="ARBA" id="ARBA00022485"/>
    </source>
</evidence>
<dbReference type="PANTHER" id="PTHR43687">
    <property type="entry name" value="ADENYLYLSULFATE REDUCTASE, BETA SUBUNIT"/>
    <property type="match status" value="1"/>
</dbReference>
<name>A0A9D3AZ92_9FIRM</name>
<dbReference type="SUPFAM" id="SSF54862">
    <property type="entry name" value="4Fe-4S ferredoxins"/>
    <property type="match status" value="1"/>
</dbReference>
<keyword evidence="6" id="KW-0408">Iron</keyword>
<reference evidence="9" key="1">
    <citation type="submission" date="2016-02" db="EMBL/GenBank/DDBJ databases">
        <title>Draft Genome Sequence of Sporotomaculum syntrophicum Strain FB, a Syntrophic Benzoate Degrader.</title>
        <authorList>
            <person name="Nobu M.K."/>
            <person name="Narihiro T."/>
            <person name="Qiu Y.-L."/>
            <person name="Ohashi A."/>
            <person name="Liu W.-T."/>
            <person name="Yuji S."/>
        </authorList>
    </citation>
    <scope>NUCLEOTIDE SEQUENCE</scope>
    <source>
        <strain evidence="9">FB</strain>
    </source>
</reference>
<feature type="domain" description="4Fe-4S ferredoxin-type" evidence="8">
    <location>
        <begin position="35"/>
        <end position="64"/>
    </location>
</feature>
<proteinExistence type="predicted"/>
<keyword evidence="4" id="KW-0677">Repeat</keyword>
<organism evidence="9 10">
    <name type="scientific">Sporotomaculum syntrophicum</name>
    <dbReference type="NCBI Taxonomy" id="182264"/>
    <lineage>
        <taxon>Bacteria</taxon>
        <taxon>Bacillati</taxon>
        <taxon>Bacillota</taxon>
        <taxon>Clostridia</taxon>
        <taxon>Eubacteriales</taxon>
        <taxon>Desulfallaceae</taxon>
        <taxon>Sporotomaculum</taxon>
    </lineage>
</organism>